<dbReference type="InterPro" id="IPR023213">
    <property type="entry name" value="CAT-like_dom_sf"/>
</dbReference>
<evidence type="ECO:0000313" key="4">
    <source>
        <dbReference type="EMBL" id="KAK9068096.1"/>
    </source>
</evidence>
<keyword evidence="5" id="KW-1185">Reference proteome</keyword>
<dbReference type="GO" id="GO:0016746">
    <property type="term" value="F:acyltransferase activity"/>
    <property type="evidence" value="ECO:0007669"/>
    <property type="project" value="UniProtKB-KW"/>
</dbReference>
<evidence type="ECO:0000256" key="2">
    <source>
        <dbReference type="ARBA" id="ARBA00022679"/>
    </source>
</evidence>
<dbReference type="Proteomes" id="UP001408789">
    <property type="component" value="Unassembled WGS sequence"/>
</dbReference>
<name>A0AAP0D3S6_9ASTR</name>
<proteinExistence type="inferred from homology"/>
<dbReference type="Pfam" id="PF02458">
    <property type="entry name" value="Transferase"/>
    <property type="match status" value="1"/>
</dbReference>
<dbReference type="EMBL" id="JBCNJP010000014">
    <property type="protein sequence ID" value="KAK9068096.1"/>
    <property type="molecule type" value="Genomic_DNA"/>
</dbReference>
<keyword evidence="2" id="KW-0808">Transferase</keyword>
<sequence length="451" mass="49936">MVMVGKLLRFGRRQLHTIISRETIKPANLTPNSHPHTYNLSEIDLLANRAYIPLYLFYPNNDGCSLTANDKATLLKKSLSMSLTKYYHFAGRLPAQTTPYIECNDEGVVFVEARNDSELDRFRLVSAKDGDFDQLFPDEMVCYESRNNANLVGVQVNHFACGGVGLAVSMSHIVGDACTLGSFVNHWAYVALYGSTEHKEVLPLNPYFIQFPKTNSLLLEPHAANQKNNNHVMKKFMFPNSKLSDLKKIIVSTAAGSLNNPTRVESLTALLYKTAVAAAATNNSGHFNPSYLLIMADIRQKFVEKLPQTTVGNFVSMMMVPTRNKTEISLSMLVDEIKKQKVKLEGVENVQQAAEKLKLVQSKLGSEDFEHVVKGTYGGTSLCGFPFSKADFGWGKPMAAGVALRSAGANGFMLMDSPEGDGIEAHVTLEKKDMDVFQNDKELLSFCQINI</sequence>
<keyword evidence="3" id="KW-0012">Acyltransferase</keyword>
<evidence type="ECO:0000256" key="1">
    <source>
        <dbReference type="ARBA" id="ARBA00009861"/>
    </source>
</evidence>
<dbReference type="AlphaFoldDB" id="A0AAP0D3S6"/>
<dbReference type="Gene3D" id="3.30.559.10">
    <property type="entry name" value="Chloramphenicol acetyltransferase-like domain"/>
    <property type="match status" value="2"/>
</dbReference>
<evidence type="ECO:0008006" key="6">
    <source>
        <dbReference type="Google" id="ProtNLM"/>
    </source>
</evidence>
<reference evidence="4 5" key="1">
    <citation type="submission" date="2024-04" db="EMBL/GenBank/DDBJ databases">
        <title>The reference genome of an endangered Asteraceae, Deinandra increscens subsp. villosa, native to the Central Coast of California.</title>
        <authorList>
            <person name="Guilliams M."/>
            <person name="Hasenstab-Lehman K."/>
            <person name="Meyer R."/>
            <person name="Mcevoy S."/>
        </authorList>
    </citation>
    <scope>NUCLEOTIDE SEQUENCE [LARGE SCALE GENOMIC DNA]</scope>
    <source>
        <tissue evidence="4">Leaf</tissue>
    </source>
</reference>
<dbReference type="PANTHER" id="PTHR31623">
    <property type="entry name" value="F21J9.9"/>
    <property type="match status" value="1"/>
</dbReference>
<evidence type="ECO:0000256" key="3">
    <source>
        <dbReference type="ARBA" id="ARBA00023315"/>
    </source>
</evidence>
<evidence type="ECO:0000313" key="5">
    <source>
        <dbReference type="Proteomes" id="UP001408789"/>
    </source>
</evidence>
<comment type="similarity">
    <text evidence="1">Belongs to the plant acyltransferase family.</text>
</comment>
<gene>
    <name evidence="4" type="ORF">SSX86_012207</name>
</gene>
<accession>A0AAP0D3S6</accession>
<protein>
    <recommendedName>
        <fullName evidence="6">Transferase, Chloramphenicol acetyltransferase-like domain protein</fullName>
    </recommendedName>
</protein>
<organism evidence="4 5">
    <name type="scientific">Deinandra increscens subsp. villosa</name>
    <dbReference type="NCBI Taxonomy" id="3103831"/>
    <lineage>
        <taxon>Eukaryota</taxon>
        <taxon>Viridiplantae</taxon>
        <taxon>Streptophyta</taxon>
        <taxon>Embryophyta</taxon>
        <taxon>Tracheophyta</taxon>
        <taxon>Spermatophyta</taxon>
        <taxon>Magnoliopsida</taxon>
        <taxon>eudicotyledons</taxon>
        <taxon>Gunneridae</taxon>
        <taxon>Pentapetalae</taxon>
        <taxon>asterids</taxon>
        <taxon>campanulids</taxon>
        <taxon>Asterales</taxon>
        <taxon>Asteraceae</taxon>
        <taxon>Asteroideae</taxon>
        <taxon>Heliantheae alliance</taxon>
        <taxon>Madieae</taxon>
        <taxon>Madiinae</taxon>
        <taxon>Deinandra</taxon>
    </lineage>
</organism>
<comment type="caution">
    <text evidence="4">The sequence shown here is derived from an EMBL/GenBank/DDBJ whole genome shotgun (WGS) entry which is preliminary data.</text>
</comment>
<dbReference type="PANTHER" id="PTHR31623:SF86">
    <property type="entry name" value="DEACETYLVINDOLINE O-ACETYLTRANSFERASE"/>
    <property type="match status" value="1"/>
</dbReference>